<evidence type="ECO:0000313" key="1">
    <source>
        <dbReference type="EMBL" id="CAI0450793.1"/>
    </source>
</evidence>
<dbReference type="EMBL" id="CAMGYJ010000007">
    <property type="protein sequence ID" value="CAI0450793.1"/>
    <property type="molecule type" value="Genomic_DNA"/>
</dbReference>
<comment type="caution">
    <text evidence="1">The sequence shown here is derived from an EMBL/GenBank/DDBJ whole genome shotgun (WGS) entry which is preliminary data.</text>
</comment>
<protein>
    <submittedName>
        <fullName evidence="1">Uncharacterized protein</fullName>
    </submittedName>
</protein>
<dbReference type="Proteomes" id="UP001154282">
    <property type="component" value="Unassembled WGS sequence"/>
</dbReference>
<keyword evidence="2" id="KW-1185">Reference proteome</keyword>
<proteinExistence type="predicted"/>
<evidence type="ECO:0000313" key="2">
    <source>
        <dbReference type="Proteomes" id="UP001154282"/>
    </source>
</evidence>
<feature type="non-terminal residue" evidence="1">
    <location>
        <position position="110"/>
    </location>
</feature>
<sequence>MSSSSTLIPSGKLQSNPFTIFASTNSFVAMANEIPGQPLLPAPNGISSKSCPRKSTLQPSFKNLSGMNSSGCSQIPGSLPIAHAFTIVIVPAGTWYPSISTLREGFRGTK</sequence>
<dbReference type="AlphaFoldDB" id="A0AAV0MX48"/>
<accession>A0AAV0MX48</accession>
<gene>
    <name evidence="1" type="ORF">LITE_LOCUS30647</name>
</gene>
<name>A0AAV0MX48_9ROSI</name>
<reference evidence="1" key="1">
    <citation type="submission" date="2022-08" db="EMBL/GenBank/DDBJ databases">
        <authorList>
            <person name="Gutierrez-Valencia J."/>
        </authorList>
    </citation>
    <scope>NUCLEOTIDE SEQUENCE</scope>
</reference>
<organism evidence="1 2">
    <name type="scientific">Linum tenue</name>
    <dbReference type="NCBI Taxonomy" id="586396"/>
    <lineage>
        <taxon>Eukaryota</taxon>
        <taxon>Viridiplantae</taxon>
        <taxon>Streptophyta</taxon>
        <taxon>Embryophyta</taxon>
        <taxon>Tracheophyta</taxon>
        <taxon>Spermatophyta</taxon>
        <taxon>Magnoliopsida</taxon>
        <taxon>eudicotyledons</taxon>
        <taxon>Gunneridae</taxon>
        <taxon>Pentapetalae</taxon>
        <taxon>rosids</taxon>
        <taxon>fabids</taxon>
        <taxon>Malpighiales</taxon>
        <taxon>Linaceae</taxon>
        <taxon>Linum</taxon>
    </lineage>
</organism>